<dbReference type="PANTHER" id="PTHR43155:SF2">
    <property type="entry name" value="CYCLIC DI-GMP PHOSPHODIESTERASE PA4108"/>
    <property type="match status" value="1"/>
</dbReference>
<feature type="domain" description="HD-GYP" evidence="2">
    <location>
        <begin position="109"/>
        <end position="297"/>
    </location>
</feature>
<dbReference type="InterPro" id="IPR003607">
    <property type="entry name" value="HD/PDEase_dom"/>
</dbReference>
<dbReference type="InterPro" id="IPR011051">
    <property type="entry name" value="RmlC_Cupin_sf"/>
</dbReference>
<dbReference type="SUPFAM" id="SSF51182">
    <property type="entry name" value="RmlC-like cupins"/>
    <property type="match status" value="1"/>
</dbReference>
<dbReference type="SMART" id="SM00471">
    <property type="entry name" value="HDc"/>
    <property type="match status" value="1"/>
</dbReference>
<reference evidence="3 4" key="1">
    <citation type="submission" date="2018-07" db="EMBL/GenBank/DDBJ databases">
        <title>Bacillus sp. YLB-04 draft genome sequence.</title>
        <authorList>
            <person name="Yu L."/>
            <person name="Tang X."/>
        </authorList>
    </citation>
    <scope>NUCLEOTIDE SEQUENCE [LARGE SCALE GENOMIC DNA]</scope>
    <source>
        <strain evidence="3 4">YLB-04</strain>
    </source>
</reference>
<dbReference type="EMBL" id="QNQT01000002">
    <property type="protein sequence ID" value="RDU37932.1"/>
    <property type="molecule type" value="Genomic_DNA"/>
</dbReference>
<dbReference type="SUPFAM" id="SSF109604">
    <property type="entry name" value="HD-domain/PDEase-like"/>
    <property type="match status" value="1"/>
</dbReference>
<keyword evidence="4" id="KW-1185">Reference proteome</keyword>
<dbReference type="NCBIfam" id="TIGR00277">
    <property type="entry name" value="HDIG"/>
    <property type="match status" value="1"/>
</dbReference>
<evidence type="ECO:0000313" key="4">
    <source>
        <dbReference type="Proteomes" id="UP000257144"/>
    </source>
</evidence>
<organism evidence="3 4">
    <name type="scientific">Neobacillus piezotolerans</name>
    <dbReference type="NCBI Taxonomy" id="2259171"/>
    <lineage>
        <taxon>Bacteria</taxon>
        <taxon>Bacillati</taxon>
        <taxon>Bacillota</taxon>
        <taxon>Bacilli</taxon>
        <taxon>Bacillales</taxon>
        <taxon>Bacillaceae</taxon>
        <taxon>Neobacillus</taxon>
    </lineage>
</organism>
<dbReference type="Gene3D" id="2.60.120.10">
    <property type="entry name" value="Jelly Rolls"/>
    <property type="match status" value="1"/>
</dbReference>
<feature type="domain" description="HD" evidence="1">
    <location>
        <begin position="131"/>
        <end position="255"/>
    </location>
</feature>
<dbReference type="InterPro" id="IPR006675">
    <property type="entry name" value="HDIG_dom"/>
</dbReference>
<dbReference type="Pfam" id="PF13487">
    <property type="entry name" value="HD_5"/>
    <property type="match status" value="1"/>
</dbReference>
<dbReference type="InterPro" id="IPR014710">
    <property type="entry name" value="RmlC-like_jellyroll"/>
</dbReference>
<gene>
    <name evidence="3" type="ORF">DRW41_08975</name>
</gene>
<sequence>MNIVKKNPLNKLLMKNMELSLLASGDGTEVILHKLYAGARWAMAPADDWTALEHLTVMSGRLLMTSSAGEVVLGRGDSVNACPVKEHMIFTAETEVEFLYVTSQPQFHFYSNSVKDMMDLAIRVEEKDGYTSNHCDRIKELSMKLGKVMGMDSDELYIMNLAGFLHDVGKVKVPDEILKKPGKLTNEEYDIIKMHTVWGREILTETNNPDLIKAGEIVEQHHERFDGKGYPHQLNGGGIRTEAAIITVVDAFDAMTTDRVYRKGMTHDEAFEELARNKGTMFHPDVIDAFFSILKES</sequence>
<accession>A0A3D8GU99</accession>
<proteinExistence type="predicted"/>
<dbReference type="PROSITE" id="PS51832">
    <property type="entry name" value="HD_GYP"/>
    <property type="match status" value="1"/>
</dbReference>
<dbReference type="RefSeq" id="WP_115451601.1">
    <property type="nucleotide sequence ID" value="NZ_QNQT01000002.1"/>
</dbReference>
<dbReference type="Proteomes" id="UP000257144">
    <property type="component" value="Unassembled WGS sequence"/>
</dbReference>
<dbReference type="PROSITE" id="PS51831">
    <property type="entry name" value="HD"/>
    <property type="match status" value="1"/>
</dbReference>
<comment type="caution">
    <text evidence="3">The sequence shown here is derived from an EMBL/GenBank/DDBJ whole genome shotgun (WGS) entry which is preliminary data.</text>
</comment>
<name>A0A3D8GU99_9BACI</name>
<dbReference type="InterPro" id="IPR037522">
    <property type="entry name" value="HD_GYP_dom"/>
</dbReference>
<dbReference type="Gene3D" id="1.10.3210.10">
    <property type="entry name" value="Hypothetical protein af1432"/>
    <property type="match status" value="1"/>
</dbReference>
<protein>
    <submittedName>
        <fullName evidence="3">Uncharacterized protein</fullName>
    </submittedName>
</protein>
<dbReference type="InterPro" id="IPR006674">
    <property type="entry name" value="HD_domain"/>
</dbReference>
<dbReference type="PANTHER" id="PTHR43155">
    <property type="entry name" value="CYCLIC DI-GMP PHOSPHODIESTERASE PA4108-RELATED"/>
    <property type="match status" value="1"/>
</dbReference>
<evidence type="ECO:0000259" key="1">
    <source>
        <dbReference type="PROSITE" id="PS51831"/>
    </source>
</evidence>
<evidence type="ECO:0000313" key="3">
    <source>
        <dbReference type="EMBL" id="RDU37932.1"/>
    </source>
</evidence>
<evidence type="ECO:0000259" key="2">
    <source>
        <dbReference type="PROSITE" id="PS51832"/>
    </source>
</evidence>
<dbReference type="CDD" id="cd00077">
    <property type="entry name" value="HDc"/>
    <property type="match status" value="1"/>
</dbReference>
<dbReference type="OrthoDB" id="9759601at2"/>
<dbReference type="AlphaFoldDB" id="A0A3D8GU99"/>